<proteinExistence type="predicted"/>
<dbReference type="AlphaFoldDB" id="A0A9P7NDV3"/>
<dbReference type="EMBL" id="SRPW01000809">
    <property type="protein sequence ID" value="KAG6011926.1"/>
    <property type="molecule type" value="Genomic_DNA"/>
</dbReference>
<gene>
    <name evidence="2" type="ORF">E4U43_008038</name>
</gene>
<evidence type="ECO:0000256" key="1">
    <source>
        <dbReference type="SAM" id="SignalP"/>
    </source>
</evidence>
<keyword evidence="1" id="KW-0732">Signal</keyword>
<sequence>MQFKTLSLGLVSLLSMGLMASAQPVDQPVDKAASNVDKLSHTTKWSPNEPAWFSITDSPGVAARDLSVRAPDWTSPHVRRAFAVGLGSQLVTGANWVFEMWVNHDQSFRLWRSEVSGSTNLFQPNVVVPAINTLATTVYEWTGKAAFQMTGFVGDAELVVDFVAEVVASSTSCFILKMLEYPTAKLAGASIPVTSWTFNSQDA</sequence>
<accession>A0A9P7NDV3</accession>
<protein>
    <submittedName>
        <fullName evidence="2">Uncharacterized protein</fullName>
    </submittedName>
</protein>
<reference evidence="2" key="1">
    <citation type="journal article" date="2020" name="bioRxiv">
        <title>Whole genome comparisons of ergot fungi reveals the divergence and evolution of species within the genus Claviceps are the result of varying mechanisms driving genome evolution and host range expansion.</title>
        <authorList>
            <person name="Wyka S.A."/>
            <person name="Mondo S.J."/>
            <person name="Liu M."/>
            <person name="Dettman J."/>
            <person name="Nalam V."/>
            <person name="Broders K.D."/>
        </authorList>
    </citation>
    <scope>NUCLEOTIDE SEQUENCE</scope>
    <source>
        <strain evidence="2">CCC 602</strain>
    </source>
</reference>
<evidence type="ECO:0000313" key="3">
    <source>
        <dbReference type="Proteomes" id="UP000748025"/>
    </source>
</evidence>
<feature type="chain" id="PRO_5040258283" evidence="1">
    <location>
        <begin position="23"/>
        <end position="203"/>
    </location>
</feature>
<name>A0A9P7NDV3_9HYPO</name>
<keyword evidence="3" id="KW-1185">Reference proteome</keyword>
<dbReference type="OrthoDB" id="4950583at2759"/>
<feature type="signal peptide" evidence="1">
    <location>
        <begin position="1"/>
        <end position="22"/>
    </location>
</feature>
<dbReference type="Proteomes" id="UP000748025">
    <property type="component" value="Unassembled WGS sequence"/>
</dbReference>
<organism evidence="2 3">
    <name type="scientific">Claviceps pusilla</name>
    <dbReference type="NCBI Taxonomy" id="123648"/>
    <lineage>
        <taxon>Eukaryota</taxon>
        <taxon>Fungi</taxon>
        <taxon>Dikarya</taxon>
        <taxon>Ascomycota</taxon>
        <taxon>Pezizomycotina</taxon>
        <taxon>Sordariomycetes</taxon>
        <taxon>Hypocreomycetidae</taxon>
        <taxon>Hypocreales</taxon>
        <taxon>Clavicipitaceae</taxon>
        <taxon>Claviceps</taxon>
    </lineage>
</organism>
<evidence type="ECO:0000313" key="2">
    <source>
        <dbReference type="EMBL" id="KAG6011926.1"/>
    </source>
</evidence>
<comment type="caution">
    <text evidence="2">The sequence shown here is derived from an EMBL/GenBank/DDBJ whole genome shotgun (WGS) entry which is preliminary data.</text>
</comment>